<keyword evidence="3" id="KW-1185">Reference proteome</keyword>
<feature type="region of interest" description="Disordered" evidence="1">
    <location>
        <begin position="308"/>
        <end position="339"/>
    </location>
</feature>
<comment type="caution">
    <text evidence="2">The sequence shown here is derived from an EMBL/GenBank/DDBJ whole genome shotgun (WGS) entry which is preliminary data.</text>
</comment>
<feature type="compositionally biased region" description="Basic and acidic residues" evidence="1">
    <location>
        <begin position="319"/>
        <end position="333"/>
    </location>
</feature>
<feature type="compositionally biased region" description="Polar residues" evidence="1">
    <location>
        <begin position="190"/>
        <end position="203"/>
    </location>
</feature>
<protein>
    <recommendedName>
        <fullName evidence="4">OAR domain-containing protein</fullName>
    </recommendedName>
</protein>
<organism evidence="2 3">
    <name type="scientific">Elysia marginata</name>
    <dbReference type="NCBI Taxonomy" id="1093978"/>
    <lineage>
        <taxon>Eukaryota</taxon>
        <taxon>Metazoa</taxon>
        <taxon>Spiralia</taxon>
        <taxon>Lophotrochozoa</taxon>
        <taxon>Mollusca</taxon>
        <taxon>Gastropoda</taxon>
        <taxon>Heterobranchia</taxon>
        <taxon>Euthyneura</taxon>
        <taxon>Panpulmonata</taxon>
        <taxon>Sacoglossa</taxon>
        <taxon>Placobranchoidea</taxon>
        <taxon>Plakobranchidae</taxon>
        <taxon>Elysia</taxon>
    </lineage>
</organism>
<feature type="region of interest" description="Disordered" evidence="1">
    <location>
        <begin position="264"/>
        <end position="292"/>
    </location>
</feature>
<reference evidence="2 3" key="1">
    <citation type="journal article" date="2021" name="Elife">
        <title>Chloroplast acquisition without the gene transfer in kleptoplastic sea slugs, Plakobranchus ocellatus.</title>
        <authorList>
            <person name="Maeda T."/>
            <person name="Takahashi S."/>
            <person name="Yoshida T."/>
            <person name="Shimamura S."/>
            <person name="Takaki Y."/>
            <person name="Nagai Y."/>
            <person name="Toyoda A."/>
            <person name="Suzuki Y."/>
            <person name="Arimoto A."/>
            <person name="Ishii H."/>
            <person name="Satoh N."/>
            <person name="Nishiyama T."/>
            <person name="Hasebe M."/>
            <person name="Maruyama T."/>
            <person name="Minagawa J."/>
            <person name="Obokata J."/>
            <person name="Shigenobu S."/>
        </authorList>
    </citation>
    <scope>NUCLEOTIDE SEQUENCE [LARGE SCALE GENOMIC DNA]</scope>
</reference>
<proteinExistence type="predicted"/>
<gene>
    <name evidence="2" type="ORF">ElyMa_004939600</name>
</gene>
<evidence type="ECO:0000313" key="2">
    <source>
        <dbReference type="EMBL" id="GFS15695.1"/>
    </source>
</evidence>
<dbReference type="AlphaFoldDB" id="A0AAV4J1C6"/>
<evidence type="ECO:0000256" key="1">
    <source>
        <dbReference type="SAM" id="MobiDB-lite"/>
    </source>
</evidence>
<dbReference type="EMBL" id="BMAT01009882">
    <property type="protein sequence ID" value="GFS15695.1"/>
    <property type="molecule type" value="Genomic_DNA"/>
</dbReference>
<accession>A0AAV4J1C6</accession>
<evidence type="ECO:0000313" key="3">
    <source>
        <dbReference type="Proteomes" id="UP000762676"/>
    </source>
</evidence>
<name>A0AAV4J1C6_9GAST</name>
<evidence type="ECO:0008006" key="4">
    <source>
        <dbReference type="Google" id="ProtNLM"/>
    </source>
</evidence>
<feature type="compositionally biased region" description="Low complexity" evidence="1">
    <location>
        <begin position="223"/>
        <end position="243"/>
    </location>
</feature>
<sequence length="339" mass="34277">MESIERVSCATRGVSGLAGGLGGGLGGAGAGSSMGSFSPPGSCGGGSGSGSYAMSRFLPRAPPFADCMQGAAAAAAGMAAMHHHHHHGTTMPHHTHHPGAATAGHHLGYSPYAAADWSMLYHHHHHPHSFNNSLDRLASGNGLDRLASNSFDRAFSTNGLDRLSAAASNGFDRSSHGSHHHHPHHHRSPASNYFSMSPSNIITGSGGSSKDFHSGTSPLEQHSPSAVSVSISSPPSLTSAAMASSTIGGGGAGAGGCGAGLGSISQVSPHHHPAYPSPPLISGRGSQYDPSSGMYHHHGGLCGSGNVSPPAGVSCMSPDIDKKENKPKGERSPARKFNS</sequence>
<feature type="compositionally biased region" description="Basic residues" evidence="1">
    <location>
        <begin position="176"/>
        <end position="188"/>
    </location>
</feature>
<feature type="region of interest" description="Disordered" evidence="1">
    <location>
        <begin position="168"/>
        <end position="243"/>
    </location>
</feature>
<dbReference type="Proteomes" id="UP000762676">
    <property type="component" value="Unassembled WGS sequence"/>
</dbReference>